<dbReference type="EMBL" id="SJPK01000049">
    <property type="protein sequence ID" value="TWT51561.1"/>
    <property type="molecule type" value="Genomic_DNA"/>
</dbReference>
<dbReference type="InterPro" id="IPR000683">
    <property type="entry name" value="Gfo/Idh/MocA-like_OxRdtase_N"/>
</dbReference>
<dbReference type="InterPro" id="IPR055170">
    <property type="entry name" value="GFO_IDH_MocA-like_dom"/>
</dbReference>
<comment type="similarity">
    <text evidence="1">Belongs to the Gfo/Idh/MocA family.</text>
</comment>
<evidence type="ECO:0000256" key="1">
    <source>
        <dbReference type="ARBA" id="ARBA00010928"/>
    </source>
</evidence>
<dbReference type="GO" id="GO:0047061">
    <property type="term" value="F:glucose-fructose oxidoreductase activity"/>
    <property type="evidence" value="ECO:0007669"/>
    <property type="project" value="UniProtKB-EC"/>
</dbReference>
<dbReference type="Proteomes" id="UP000318053">
    <property type="component" value="Unassembled WGS sequence"/>
</dbReference>
<comment type="caution">
    <text evidence="5">The sequence shown here is derived from an EMBL/GenBank/DDBJ whole genome shotgun (WGS) entry which is preliminary data.</text>
</comment>
<name>A0A5C5WN85_9BACT</name>
<dbReference type="PANTHER" id="PTHR22604:SF105">
    <property type="entry name" value="TRANS-1,2-DIHYDROBENZENE-1,2-DIOL DEHYDROGENASE"/>
    <property type="match status" value="1"/>
</dbReference>
<evidence type="ECO:0000259" key="3">
    <source>
        <dbReference type="Pfam" id="PF01408"/>
    </source>
</evidence>
<evidence type="ECO:0000256" key="2">
    <source>
        <dbReference type="ARBA" id="ARBA00023002"/>
    </source>
</evidence>
<feature type="domain" description="Gfo/Idh/MocA-like oxidoreductase N-terminal" evidence="3">
    <location>
        <begin position="27"/>
        <end position="64"/>
    </location>
</feature>
<dbReference type="Pfam" id="PF22725">
    <property type="entry name" value="GFO_IDH_MocA_C3"/>
    <property type="match status" value="1"/>
</dbReference>
<feature type="domain" description="GFO/IDH/MocA-like oxidoreductase" evidence="4">
    <location>
        <begin position="74"/>
        <end position="191"/>
    </location>
</feature>
<organism evidence="5 6">
    <name type="scientific">Allorhodopirellula solitaria</name>
    <dbReference type="NCBI Taxonomy" id="2527987"/>
    <lineage>
        <taxon>Bacteria</taxon>
        <taxon>Pseudomonadati</taxon>
        <taxon>Planctomycetota</taxon>
        <taxon>Planctomycetia</taxon>
        <taxon>Pirellulales</taxon>
        <taxon>Pirellulaceae</taxon>
        <taxon>Allorhodopirellula</taxon>
    </lineage>
</organism>
<dbReference type="EC" id="1.1.99.28" evidence="5"/>
<dbReference type="Gene3D" id="3.40.50.720">
    <property type="entry name" value="NAD(P)-binding Rossmann-like Domain"/>
    <property type="match status" value="1"/>
</dbReference>
<protein>
    <submittedName>
        <fullName evidence="5">Glucose--fructose oxidoreductase</fullName>
        <ecNumber evidence="5">1.1.99.28</ecNumber>
    </submittedName>
</protein>
<dbReference type="SUPFAM" id="SSF55347">
    <property type="entry name" value="Glyceraldehyde-3-phosphate dehydrogenase-like, C-terminal domain"/>
    <property type="match status" value="1"/>
</dbReference>
<dbReference type="SUPFAM" id="SSF51735">
    <property type="entry name" value="NAD(P)-binding Rossmann-fold domains"/>
    <property type="match status" value="1"/>
</dbReference>
<keyword evidence="2 5" id="KW-0560">Oxidoreductase</keyword>
<dbReference type="OrthoDB" id="9783105at2"/>
<keyword evidence="6" id="KW-1185">Reference proteome</keyword>
<dbReference type="AlphaFoldDB" id="A0A5C5WN85"/>
<dbReference type="PRINTS" id="PR01775">
    <property type="entry name" value="GLFROXRDTASE"/>
</dbReference>
<proteinExistence type="inferred from homology"/>
<reference evidence="5 6" key="1">
    <citation type="submission" date="2019-02" db="EMBL/GenBank/DDBJ databases">
        <title>Deep-cultivation of Planctomycetes and their phenomic and genomic characterization uncovers novel biology.</title>
        <authorList>
            <person name="Wiegand S."/>
            <person name="Jogler M."/>
            <person name="Boedeker C."/>
            <person name="Pinto D."/>
            <person name="Vollmers J."/>
            <person name="Rivas-Marin E."/>
            <person name="Kohn T."/>
            <person name="Peeters S.H."/>
            <person name="Heuer A."/>
            <person name="Rast P."/>
            <person name="Oberbeckmann S."/>
            <person name="Bunk B."/>
            <person name="Jeske O."/>
            <person name="Meyerdierks A."/>
            <person name="Storesund J.E."/>
            <person name="Kallscheuer N."/>
            <person name="Luecker S."/>
            <person name="Lage O.M."/>
            <person name="Pohl T."/>
            <person name="Merkel B.J."/>
            <person name="Hornburger P."/>
            <person name="Mueller R.-W."/>
            <person name="Bruemmer F."/>
            <person name="Labrenz M."/>
            <person name="Spormann A.M."/>
            <person name="Op Den Camp H."/>
            <person name="Overmann J."/>
            <person name="Amann R."/>
            <person name="Jetten M.S.M."/>
            <person name="Mascher T."/>
            <person name="Medema M.H."/>
            <person name="Devos D.P."/>
            <person name="Kaster A.-K."/>
            <person name="Ovreas L."/>
            <person name="Rohde M."/>
            <person name="Galperin M.Y."/>
            <person name="Jogler C."/>
        </authorList>
    </citation>
    <scope>NUCLEOTIDE SEQUENCE [LARGE SCALE GENOMIC DNA]</scope>
    <source>
        <strain evidence="5 6">CA85</strain>
    </source>
</reference>
<evidence type="ECO:0000259" key="4">
    <source>
        <dbReference type="Pfam" id="PF22725"/>
    </source>
</evidence>
<evidence type="ECO:0000313" key="6">
    <source>
        <dbReference type="Proteomes" id="UP000318053"/>
    </source>
</evidence>
<dbReference type="Gene3D" id="3.30.360.10">
    <property type="entry name" value="Dihydrodipicolinate Reductase, domain 2"/>
    <property type="match status" value="1"/>
</dbReference>
<evidence type="ECO:0000313" key="5">
    <source>
        <dbReference type="EMBL" id="TWT51561.1"/>
    </source>
</evidence>
<dbReference type="InterPro" id="IPR050984">
    <property type="entry name" value="Gfo/Idh/MocA_domain"/>
</dbReference>
<dbReference type="InterPro" id="IPR008354">
    <property type="entry name" value="Glc-Fru_OxRdtase_bac"/>
</dbReference>
<accession>A0A5C5WN85</accession>
<gene>
    <name evidence="5" type="primary">gfo_7</name>
    <name evidence="5" type="ORF">CA85_52550</name>
</gene>
<dbReference type="PANTHER" id="PTHR22604">
    <property type="entry name" value="OXIDOREDUCTASES"/>
    <property type="match status" value="1"/>
</dbReference>
<dbReference type="InterPro" id="IPR036291">
    <property type="entry name" value="NAD(P)-bd_dom_sf"/>
</dbReference>
<dbReference type="GO" id="GO:0000166">
    <property type="term" value="F:nucleotide binding"/>
    <property type="evidence" value="ECO:0007669"/>
    <property type="project" value="InterPro"/>
</dbReference>
<sequence length="272" mass="30240">MFVETVHPTSLQKPAKIGYLPLNSEKNQAGKHVLCEKPMATTVEECQRMMAEAESAKRKLMIAYRLHYEPMNLQVMQWCRDEKFGPVRSIASSNCQDVKAPNIRLSRDLGGGPLGDIGIYSLNATRYITGEEPIRATAIADAPNDDPRFAEVPANIGFTLEFPSGTIASCTCSFNGPEKRDFEVHCRDGVIAMDPAFSYRGLRLFTENTETRTQHKLAAINQFAAEMDHFALCIKNDTEPRTPGQEGLLDMRAMVAINRSVELGRTVEIAVQ</sequence>
<dbReference type="Pfam" id="PF01408">
    <property type="entry name" value="GFO_IDH_MocA"/>
    <property type="match status" value="1"/>
</dbReference>